<dbReference type="EMBL" id="AMFJ01000356">
    <property type="protein sequence ID" value="EKE28292.1"/>
    <property type="molecule type" value="Genomic_DNA"/>
</dbReference>
<name>K2G212_9BACT</name>
<reference evidence="1" key="1">
    <citation type="journal article" date="2012" name="Science">
        <title>Fermentation, hydrogen, and sulfur metabolism in multiple uncultivated bacterial phyla.</title>
        <authorList>
            <person name="Wrighton K.C."/>
            <person name="Thomas B.C."/>
            <person name="Sharon I."/>
            <person name="Miller C.S."/>
            <person name="Castelle C.J."/>
            <person name="VerBerkmoes N.C."/>
            <person name="Wilkins M.J."/>
            <person name="Hettich R.L."/>
            <person name="Lipton M.S."/>
            <person name="Williams K.H."/>
            <person name="Long P.E."/>
            <person name="Banfield J.F."/>
        </authorList>
    </citation>
    <scope>NUCLEOTIDE SEQUENCE [LARGE SCALE GENOMIC DNA]</scope>
</reference>
<protein>
    <submittedName>
        <fullName evidence="1">Uncharacterized protein</fullName>
    </submittedName>
</protein>
<organism evidence="1">
    <name type="scientific">uncultured bacterium</name>
    <name type="common">gcode 4</name>
    <dbReference type="NCBI Taxonomy" id="1234023"/>
    <lineage>
        <taxon>Bacteria</taxon>
        <taxon>environmental samples</taxon>
    </lineage>
</organism>
<gene>
    <name evidence="1" type="ORF">ACD_3C00082G0004</name>
</gene>
<accession>K2G212</accession>
<proteinExistence type="predicted"/>
<comment type="caution">
    <text evidence="1">The sequence shown here is derived from an EMBL/GenBank/DDBJ whole genome shotgun (WGS) entry which is preliminary data.</text>
</comment>
<sequence length="1502" mass="174511">MSDTKLNGPSFDSRAYGEWIGSKDALQKNLKDIRAKLSDKNNPPSKEFIVASMQFIKKIRSKKELYSKLGNDVAEDTKTVLKNIDEEIKLCDDIQKQMSDMKRIELKWHSKDEFKDGKKIATTKYYLIPEKEWDNVSYRIMAIKENVSAMNGQTMSQWTTDSFNDIEELDKMLYKAKNNDFNNRIKLDDETSDFIRSKKWSIVWTSDWLSATLWTDWKKGTMKIWTIQKEDSLATNQGAKVWEIKWVKADIGLESSNWRFNLWLLGDFNEIRSDFRLEASYRMLYAGAKLWTYVWIERWSNLEKYVVAQWFKIPNWKILVTWALLDALVKINFDEVNIDKEVRMQQKAVWLDITQWFWKSSVLNEIKWSIVYYDVNWKDLGKIWDIIKDTPEEYDWTQVSWWVRGWSKLLAEFGSTFKITPKLRADASVWYERLDIDSMYDKWREVKNSPTAWAKLTFDITEHDRIFWAHDYSKTTQTSKAWYSHNFWNNIETFVEWTYIQNTMWVKDEQRVVTWVRWSLENFWNMFGWRKQSKNSPLFSDHAQSDKLALGDLDPNSKVSTDQIQIKVPVIFKEHKMYIDKRTLPGTSNIEKNEDWTLKAVNFDTWASNLTTINAVNHPEHAWNFSVTWGKMLRVSNFEKLHAPSTYKTAINEVGWNVTLFEFSTSAGSVELKLSPKSANWVPASLAAQYMSWALTIEQVKDQISLLPAPSVSDLWLTNNPRPTWNWTLINWATAYAVSLDWWPEANIWNVTSYTPWVALNDWVHTLTIRSIKWWVIWTDIKSSSVTVDTLPSSTTLSATKTMNSANITISSTEAWKWYYLMKPATDPVPTDAQVKAWAQIDLVAWNNILNLTWLTENTTYTFYFIAKDNVGTWNFQNTKSSLNITTDIAPDTLEPSVLTFAANPSTPTSISFKAKINENWTWYYVVMPSWSLAPTNAQIKSWIISWKITSWNLLLAANTAVDTNVVWLTWSTWYDVYFLAQDSAGNLQTINNWALNINTLATPDTVPPITNWNINPSDTSALAIINSNEAWTIYYINQLSALPAPSAATLMASWTQIAAIAWNNSVNISWLTQSSNYTLYHITKDSAWNTQTDLSNNPYSTIATPDTIPPMTMTFAIWATTNNTIDFWVKLNENWTWYYAIVHAWSPAPTNAQIMNNSVQWSVSSWQVQLSANIQSNITASWLTWNTAYELYFISKDTAWNLQSNPDIWNFNTLANAPSAAPNWATMTTWTDSWLSNNDGITNNPRPTINWNSVLWATSYEISMNNWTSWTDIWNVTSYTPWSDLADSTYTIQIRWKNITWNWPSATLEITIDTQSNWIPTVTITSITNNSRPTWTWWAVAGAVGYQISTNSWTSWIDIWNSLNYTPESNLADWTHSLSVKSKDVAWNISNASPDATTTIDTIAPMKTWEQFSDLELAWNPWSWTITLDENVANITNATFKLAHNNQAVSWINNVTWVWSSTLTFDYLIPNVWWSSLYIELEVTDIAWNTRTITTNPYVII</sequence>
<evidence type="ECO:0000313" key="1">
    <source>
        <dbReference type="EMBL" id="EKE28292.1"/>
    </source>
</evidence>